<dbReference type="InterPro" id="IPR045122">
    <property type="entry name" value="Csc1-like"/>
</dbReference>
<gene>
    <name evidence="3" type="ORF">POCTA_138.1.T0570018</name>
</gene>
<dbReference type="EMBL" id="CAJJDP010000056">
    <property type="protein sequence ID" value="CAD8170717.1"/>
    <property type="molecule type" value="Genomic_DNA"/>
</dbReference>
<dbReference type="Proteomes" id="UP000683925">
    <property type="component" value="Unassembled WGS sequence"/>
</dbReference>
<keyword evidence="1" id="KW-0472">Membrane</keyword>
<reference evidence="3" key="1">
    <citation type="submission" date="2021-01" db="EMBL/GenBank/DDBJ databases">
        <authorList>
            <consortium name="Genoscope - CEA"/>
            <person name="William W."/>
        </authorList>
    </citation>
    <scope>NUCLEOTIDE SEQUENCE</scope>
</reference>
<dbReference type="OrthoDB" id="292950at2759"/>
<protein>
    <recommendedName>
        <fullName evidence="2">CSC1/OSCA1-like cytosolic domain-containing protein</fullName>
    </recommendedName>
</protein>
<evidence type="ECO:0000259" key="2">
    <source>
        <dbReference type="Pfam" id="PF14703"/>
    </source>
</evidence>
<dbReference type="PANTHER" id="PTHR13018:SF83">
    <property type="entry name" value="RRM DOMAIN-CONTAINING PROTEIN"/>
    <property type="match status" value="1"/>
</dbReference>
<comment type="caution">
    <text evidence="3">The sequence shown here is derived from an EMBL/GenBank/DDBJ whole genome shotgun (WGS) entry which is preliminary data.</text>
</comment>
<evidence type="ECO:0000313" key="4">
    <source>
        <dbReference type="Proteomes" id="UP000683925"/>
    </source>
</evidence>
<dbReference type="GO" id="GO:0005886">
    <property type="term" value="C:plasma membrane"/>
    <property type="evidence" value="ECO:0007669"/>
    <property type="project" value="TreeGrafter"/>
</dbReference>
<feature type="transmembrane region" description="Helical" evidence="1">
    <location>
        <begin position="682"/>
        <end position="702"/>
    </location>
</feature>
<organism evidence="3 4">
    <name type="scientific">Paramecium octaurelia</name>
    <dbReference type="NCBI Taxonomy" id="43137"/>
    <lineage>
        <taxon>Eukaryota</taxon>
        <taxon>Sar</taxon>
        <taxon>Alveolata</taxon>
        <taxon>Ciliophora</taxon>
        <taxon>Intramacronucleata</taxon>
        <taxon>Oligohymenophorea</taxon>
        <taxon>Peniculida</taxon>
        <taxon>Parameciidae</taxon>
        <taxon>Paramecium</taxon>
    </lineage>
</organism>
<evidence type="ECO:0000256" key="1">
    <source>
        <dbReference type="SAM" id="Phobius"/>
    </source>
</evidence>
<accession>A0A8S1V2H5</accession>
<feature type="transmembrane region" description="Helical" evidence="1">
    <location>
        <begin position="449"/>
        <end position="472"/>
    </location>
</feature>
<dbReference type="OMA" id="PRNEYNE"/>
<keyword evidence="1" id="KW-0812">Transmembrane</keyword>
<evidence type="ECO:0000313" key="3">
    <source>
        <dbReference type="EMBL" id="CAD8170717.1"/>
    </source>
</evidence>
<dbReference type="GO" id="GO:0005227">
    <property type="term" value="F:calcium-activated cation channel activity"/>
    <property type="evidence" value="ECO:0007669"/>
    <property type="project" value="InterPro"/>
</dbReference>
<feature type="transmembrane region" description="Helical" evidence="1">
    <location>
        <begin position="414"/>
        <end position="437"/>
    </location>
</feature>
<keyword evidence="4" id="KW-1185">Reference proteome</keyword>
<dbReference type="AlphaFoldDB" id="A0A8S1V2H5"/>
<feature type="transmembrane region" description="Helical" evidence="1">
    <location>
        <begin position="541"/>
        <end position="558"/>
    </location>
</feature>
<dbReference type="InterPro" id="IPR027815">
    <property type="entry name" value="CSC1/OSCA1-like_cyt"/>
</dbReference>
<keyword evidence="1" id="KW-1133">Transmembrane helix</keyword>
<proteinExistence type="predicted"/>
<dbReference type="Pfam" id="PF14703">
    <property type="entry name" value="PHM7_cyt"/>
    <property type="match status" value="1"/>
</dbReference>
<sequence length="881" mass="102679">MNQIKIDEESSLTFDPFRIPAGIDLAKIHQKASMCGENEEKSDHCPCCGQHVQQKEISLCQNRLDLAFLGQGIPLFFEMTQQLTLLACVLFTILGIPSLITNMQNHDCIAEDNEFYQVSLNGLCNENCPQNSTDFLSITKLTHSNDCETICAKIIDICLETSVIQMSFANKQFDETSKFVQSILVLCSILVFKIAMIRIRISQRNTARICDQEFVSPSDFTAMLTNLPRNEYNEAELKDALLDFCYQFDDKGRYEIIKIIIAYDITSFVQCSREKMCLEKKIEKIENHYKSYHRYPRSLKNNYLSSLKQRIIFLGEKLSRIESEVEKQQYAHQTQVAFVTFQTKEQLQSVLDQTKLSYWEGVWIRFKYYFINQQDRRGFYFKNRIIIFCRAPEPNDVFWENCGFNFQYQLQKRILNFFITIFILATSFTILLGLNILQSQNLSSIDDAIMIFVTLVISLIITIINQIIYHVIKLLGQSEKHFTKTHHDVSVATKLAIVQFFNSGIFTKVINILVYNFQNEKPDAHAATYAYSRQGGVISDAFFLLIVNSFLVPIFAYLDPLYFYKLYQQYFFKVDNTFNQIEANRIFEGPSVLLYEHYSYVCLSLWISLLFAPLLPISLLFCSSGLLLYYWIQKYLLLRRNCKPPFQSFHLNREMMNLFELSPIILAVGQIWTDYIFSSSSIILTINFISLGFSCLELITPATRISKLFDRKDNLYTEKDRYQDVYLKLPTDYDRTNPLTQQTAILEFIKAKTLIDSNYKQPQVMDTKTALYKYIQTGGVQFMKNTVALKLKISMMRKIKLIRKARQLGAMALQQCDEEISQDQQEPIYTQAPEYIIVNKNINFRQNSLINSTHDENNNNKFQDAHIYNFSKILNPNKFEN</sequence>
<feature type="transmembrane region" description="Helical" evidence="1">
    <location>
        <begin position="179"/>
        <end position="199"/>
    </location>
</feature>
<feature type="domain" description="CSC1/OSCA1-like cytosolic" evidence="2">
    <location>
        <begin position="219"/>
        <end position="401"/>
    </location>
</feature>
<dbReference type="PANTHER" id="PTHR13018">
    <property type="entry name" value="PROBABLE MEMBRANE PROTEIN DUF221-RELATED"/>
    <property type="match status" value="1"/>
</dbReference>
<feature type="transmembrane region" description="Helical" evidence="1">
    <location>
        <begin position="598"/>
        <end position="631"/>
    </location>
</feature>
<name>A0A8S1V2H5_PAROT</name>
<feature type="transmembrane region" description="Helical" evidence="1">
    <location>
        <begin position="83"/>
        <end position="100"/>
    </location>
</feature>